<dbReference type="Pfam" id="PF08335">
    <property type="entry name" value="GlnD_UR_UTase"/>
    <property type="match status" value="1"/>
</dbReference>
<evidence type="ECO:0000256" key="2">
    <source>
        <dbReference type="ARBA" id="ARBA00022695"/>
    </source>
</evidence>
<comment type="function">
    <text evidence="6">Modifies, by uridylylation and deuridylylation, the PII regulatory proteins (GlnB and homologs), in response to the nitrogen status of the cell that GlnD senses through the glutamine level. Under low glutamine levels, catalyzes the conversion of the PII proteins and UTP to PII-UMP and PPi, while under higher glutamine levels, GlnD hydrolyzes PII-UMP to PII and UMP (deuridylylation). Thus, controls uridylylation state and activity of the PII proteins, and plays an important role in the regulation of nitrogen metabolism.</text>
</comment>
<evidence type="ECO:0000256" key="6">
    <source>
        <dbReference type="HAMAP-Rule" id="MF_00277"/>
    </source>
</evidence>
<evidence type="ECO:0000256" key="5">
    <source>
        <dbReference type="ARBA" id="ARBA00023268"/>
    </source>
</evidence>
<dbReference type="CDD" id="cd04900">
    <property type="entry name" value="ACT_UUR-like_1"/>
    <property type="match status" value="1"/>
</dbReference>
<dbReference type="EC" id="3.1.4.-" evidence="6"/>
<dbReference type="NCBIfam" id="TIGR01693">
    <property type="entry name" value="UTase_glnD"/>
    <property type="match status" value="1"/>
</dbReference>
<dbReference type="EC" id="2.7.7.59" evidence="6"/>
<keyword evidence="2 6" id="KW-0548">Nucleotidyltransferase</keyword>
<dbReference type="PANTHER" id="PTHR47320:SF1">
    <property type="entry name" value="BIFUNCTIONAL URIDYLYLTRANSFERASE_URIDYLYL-REMOVING ENZYME"/>
    <property type="match status" value="1"/>
</dbReference>
<dbReference type="HOGENOM" id="CLU_012833_0_0_6"/>
<keyword evidence="5 6" id="KW-0511">Multifunctional enzyme</keyword>
<gene>
    <name evidence="6" type="primary">glnD</name>
    <name evidence="8" type="ORF">OM33_16215</name>
</gene>
<dbReference type="HAMAP" id="MF_00277">
    <property type="entry name" value="PII_uridylyl_transf"/>
    <property type="match status" value="1"/>
</dbReference>
<dbReference type="OrthoDB" id="9758038at2"/>
<dbReference type="PROSITE" id="PS51671">
    <property type="entry name" value="ACT"/>
    <property type="match status" value="1"/>
</dbReference>
<comment type="caution">
    <text evidence="6">Lacks conserved residue(s) required for the propagation of feature annotation.</text>
</comment>
<comment type="catalytic activity">
    <reaction evidence="6">
        <text>[protein-PII]-uridylyl-L-tyrosine + H2O = [protein-PII]-L-tyrosine + UMP + H(+)</text>
        <dbReference type="Rhea" id="RHEA:48600"/>
        <dbReference type="Rhea" id="RHEA-COMP:12147"/>
        <dbReference type="Rhea" id="RHEA-COMP:12148"/>
        <dbReference type="ChEBI" id="CHEBI:15377"/>
        <dbReference type="ChEBI" id="CHEBI:15378"/>
        <dbReference type="ChEBI" id="CHEBI:46858"/>
        <dbReference type="ChEBI" id="CHEBI:57865"/>
        <dbReference type="ChEBI" id="CHEBI:90602"/>
    </reaction>
</comment>
<dbReference type="InterPro" id="IPR010043">
    <property type="entry name" value="UTase/UR"/>
</dbReference>
<evidence type="ECO:0000256" key="1">
    <source>
        <dbReference type="ARBA" id="ARBA00022679"/>
    </source>
</evidence>
<dbReference type="SUPFAM" id="SSF81301">
    <property type="entry name" value="Nucleotidyltransferase"/>
    <property type="match status" value="1"/>
</dbReference>
<comment type="activity regulation">
    <text evidence="6">Uridylyltransferase (UTase) activity is inhibited by glutamine, while glutamine activates uridylyl-removing (UR) activity.</text>
</comment>
<dbReference type="GO" id="GO:0008773">
    <property type="term" value="F:[protein-PII] uridylyltransferase activity"/>
    <property type="evidence" value="ECO:0007669"/>
    <property type="project" value="UniProtKB-UniRule"/>
</dbReference>
<keyword evidence="1 6" id="KW-0808">Transferase</keyword>
<reference evidence="8 9" key="1">
    <citation type="submission" date="2014-11" db="EMBL/GenBank/DDBJ databases">
        <title>Complete Genome Sequence of Pseudoalteromonas sp. Strain OCN003 Isolated from Kaneohe Bay, Oahu, Hawaii.</title>
        <authorList>
            <person name="Beurmann S."/>
            <person name="Videau P."/>
            <person name="Ushijima B."/>
            <person name="Smith A.M."/>
            <person name="Aeby G.S."/>
            <person name="Callahan S.M."/>
            <person name="Belcaid M."/>
        </authorList>
    </citation>
    <scope>NUCLEOTIDE SEQUENCE [LARGE SCALE GENOMIC DNA]</scope>
    <source>
        <strain evidence="8 9">OCN003</strain>
    </source>
</reference>
<dbReference type="PANTHER" id="PTHR47320">
    <property type="entry name" value="BIFUNCTIONAL URIDYLYLTRANSFERASE/URIDYLYL-REMOVING ENZYME"/>
    <property type="match status" value="1"/>
</dbReference>
<dbReference type="CDD" id="cd05401">
    <property type="entry name" value="NT_GlnE_GlnD_like"/>
    <property type="match status" value="1"/>
</dbReference>
<evidence type="ECO:0000313" key="8">
    <source>
        <dbReference type="EMBL" id="AIY66676.1"/>
    </source>
</evidence>
<dbReference type="InterPro" id="IPR045865">
    <property type="entry name" value="ACT-like_dom_sf"/>
</dbReference>
<dbReference type="AlphaFoldDB" id="A0A0A7EKT7"/>
<organism evidence="8 9">
    <name type="scientific">Pseudoalteromonas piratica</name>
    <dbReference type="NCBI Taxonomy" id="1348114"/>
    <lineage>
        <taxon>Bacteria</taxon>
        <taxon>Pseudomonadati</taxon>
        <taxon>Pseudomonadota</taxon>
        <taxon>Gammaproteobacteria</taxon>
        <taxon>Alteromonadales</taxon>
        <taxon>Pseudoalteromonadaceae</taxon>
        <taxon>Pseudoalteromonas</taxon>
    </lineage>
</organism>
<comment type="catalytic activity">
    <reaction evidence="6">
        <text>[protein-PII]-L-tyrosine + UTP = [protein-PII]-uridylyl-L-tyrosine + diphosphate</text>
        <dbReference type="Rhea" id="RHEA:13673"/>
        <dbReference type="Rhea" id="RHEA-COMP:12147"/>
        <dbReference type="Rhea" id="RHEA-COMP:12148"/>
        <dbReference type="ChEBI" id="CHEBI:33019"/>
        <dbReference type="ChEBI" id="CHEBI:46398"/>
        <dbReference type="ChEBI" id="CHEBI:46858"/>
        <dbReference type="ChEBI" id="CHEBI:90602"/>
        <dbReference type="EC" id="2.7.7.59"/>
    </reaction>
</comment>
<proteinExistence type="inferred from homology"/>
<dbReference type="InterPro" id="IPR043519">
    <property type="entry name" value="NT_sf"/>
</dbReference>
<accession>A0A0A7EKT7</accession>
<dbReference type="SUPFAM" id="SSF55021">
    <property type="entry name" value="ACT-like"/>
    <property type="match status" value="2"/>
</dbReference>
<dbReference type="PIRSF" id="PIRSF006288">
    <property type="entry name" value="PII_uridyltransf"/>
    <property type="match status" value="1"/>
</dbReference>
<dbReference type="eggNOG" id="COG2844">
    <property type="taxonomic scope" value="Bacteria"/>
</dbReference>
<dbReference type="SUPFAM" id="SSF81593">
    <property type="entry name" value="Nucleotidyltransferase substrate binding subunit/domain"/>
    <property type="match status" value="1"/>
</dbReference>
<dbReference type="InterPro" id="IPR013546">
    <property type="entry name" value="PII_UdlTrfase/GS_AdlTrfase"/>
</dbReference>
<evidence type="ECO:0000256" key="4">
    <source>
        <dbReference type="ARBA" id="ARBA00022842"/>
    </source>
</evidence>
<keyword evidence="9" id="KW-1185">Reference proteome</keyword>
<comment type="cofactor">
    <cofactor evidence="6">
        <name>Mg(2+)</name>
        <dbReference type="ChEBI" id="CHEBI:18420"/>
    </cofactor>
</comment>
<sequence length="848" mass="97118">MKTVFKEQLDNLTHQQNSRFFTSQISQLLTERANALDNILIEMWCSHGLDKSNCSLNAVGGYGRASLHPFSDIDIAIILPCNDEQIPETALRAFIAGLWDLGLDIGHSVRTLSQAKHYAVDDITIATNLLDIRCLYGNCQHSEQLRAFLYDNEVISDKAFFDAKLLEQKTRHKKALNTALYLEPNIKTNPGGLRDFQTIVWVARKHLKLSNNELLVEGELLQEDEQFELIECHDFLCRIRWALHCVAKRPQEVLLFEYQAQVAEFLKFGRGDSAQQAIERMMRQLFRAMTRLQELNQILCDNVHRCITHNREKNTLKINEQFSLVDGFLETSSSSVFIDKSQVISLFKLLAEHPDAHGISSNTLQLLRKVRHRLLGELQDYQSCRELFISLFERPKTLKKVLGLMHRYGVLEMYATQWAQSEGRMQFDIHNAYTVDEHVYKTVSYISDFANQNDNHESYHLAYGRVQNKLALCMAAFCHHLAGSQESESHATSAMLAKEFARFHSLKKASVDLIVWLIENQDLLINTSRTLDVYDPRTIQSLNKKVGSLERLNALYTLTVADIMATNEEAWSDWQAAMLEQLYIASREAFKTDGKSIFEQRTVIRENKAEAQTRLANSTISEDEVMAFWATLPNSFFTFTSAKELSEITEKVVSTHQFPLVFLTQSEQIGCSTLVVYTPNRAKLFVDIFNTLTRAKVNVKDAELLETKDGNVLEIFRVLDVNDEQLCERYRIERVIRQIEQVITKGYKECKLPVAKKIKSFESEPVVEFIPTPKRDRTLLKVTTLNNPTYVDKICSVFRNHTLSIHSAKVTTLGESLESVFLLSDSNNESLKEAMQSKVLDAFGYNLS</sequence>
<dbReference type="Proteomes" id="UP000030341">
    <property type="component" value="Chromosome 2"/>
</dbReference>
<dbReference type="STRING" id="1348114.OM33_16215"/>
<feature type="region of interest" description="Uridylyltransferase" evidence="6">
    <location>
        <begin position="1"/>
        <end position="318"/>
    </location>
</feature>
<evidence type="ECO:0000256" key="3">
    <source>
        <dbReference type="ARBA" id="ARBA00022801"/>
    </source>
</evidence>
<dbReference type="GO" id="GO:0008081">
    <property type="term" value="F:phosphoric diester hydrolase activity"/>
    <property type="evidence" value="ECO:0007669"/>
    <property type="project" value="UniProtKB-UniRule"/>
</dbReference>
<dbReference type="RefSeq" id="WP_040135091.1">
    <property type="nucleotide sequence ID" value="NZ_CP009889.1"/>
</dbReference>
<evidence type="ECO:0000259" key="7">
    <source>
        <dbReference type="PROSITE" id="PS51671"/>
    </source>
</evidence>
<dbReference type="GO" id="GO:0006808">
    <property type="term" value="P:regulation of nitrogen utilization"/>
    <property type="evidence" value="ECO:0007669"/>
    <property type="project" value="UniProtKB-UniRule"/>
</dbReference>
<feature type="domain" description="ACT" evidence="7">
    <location>
        <begin position="673"/>
        <end position="757"/>
    </location>
</feature>
<comment type="similarity">
    <text evidence="6">Belongs to the GlnD family.</text>
</comment>
<dbReference type="InterPro" id="IPR002912">
    <property type="entry name" value="ACT_dom"/>
</dbReference>
<dbReference type="KEGG" id="pseo:OM33_16215"/>
<comment type="domain">
    <text evidence="6">Has four distinct domains: an N-terminal nucleotidyltransferase (NT) domain responsible for UTase activity, a central HD domain that encodes UR activity, and two C-terminal ACT domains that seem to have a role in glutamine sensing.</text>
</comment>
<protein>
    <recommendedName>
        <fullName evidence="6">Bifunctional uridylyltransferase/uridylyl-removing enzyme</fullName>
        <shortName evidence="6">UTase/UR</shortName>
    </recommendedName>
    <alternativeName>
        <fullName evidence="6">Bifunctional [protein-PII] modification enzyme</fullName>
    </alternativeName>
    <alternativeName>
        <fullName evidence="6">Bifunctional nitrogen sensor protein</fullName>
    </alternativeName>
    <domain>
        <recommendedName>
            <fullName evidence="6">[Protein-PII] uridylyltransferase</fullName>
            <shortName evidence="6">PII uridylyltransferase</shortName>
            <shortName evidence="6">UTase</shortName>
            <ecNumber evidence="6">2.7.7.59</ecNumber>
        </recommendedName>
    </domain>
    <domain>
        <recommendedName>
            <fullName evidence="6">[Protein-PII]-UMP uridylyl-removing enzyme</fullName>
            <shortName evidence="6">UR</shortName>
            <ecNumber evidence="6">3.1.4.-</ecNumber>
        </recommendedName>
    </domain>
</protein>
<keyword evidence="3 6" id="KW-0378">Hydrolase</keyword>
<dbReference type="SUPFAM" id="SSF81891">
    <property type="entry name" value="Poly A polymerase C-terminal region-like"/>
    <property type="match status" value="1"/>
</dbReference>
<name>A0A0A7EKT7_9GAMM</name>
<dbReference type="EMBL" id="CP009889">
    <property type="protein sequence ID" value="AIY66676.1"/>
    <property type="molecule type" value="Genomic_DNA"/>
</dbReference>
<keyword evidence="4 6" id="KW-0460">Magnesium</keyword>
<evidence type="ECO:0000313" key="9">
    <source>
        <dbReference type="Proteomes" id="UP000030341"/>
    </source>
</evidence>